<keyword evidence="9" id="KW-1015">Disulfide bond</keyword>
<proteinExistence type="predicted"/>
<dbReference type="Gene3D" id="2.60.120.200">
    <property type="match status" value="2"/>
</dbReference>
<dbReference type="Gene3D" id="2.20.100.10">
    <property type="entry name" value="Thrombospondin type-1 (TSP1) repeat"/>
    <property type="match status" value="1"/>
</dbReference>
<keyword evidence="12" id="KW-1185">Reference proteome</keyword>
<dbReference type="SUPFAM" id="SSF82895">
    <property type="entry name" value="TSP-1 type 1 repeat"/>
    <property type="match status" value="1"/>
</dbReference>
<keyword evidence="8" id="KW-0472">Membrane</keyword>
<evidence type="ECO:0000313" key="11">
    <source>
        <dbReference type="EMBL" id="CAB3986184.1"/>
    </source>
</evidence>
<gene>
    <name evidence="11" type="ORF">PACLA_8A082331</name>
</gene>
<accession>A0A7D9HQD4</accession>
<comment type="subcellular location">
    <subcellularLocation>
        <location evidence="1">Membrane</location>
        <topology evidence="1">Single-pass membrane protein</topology>
    </subcellularLocation>
</comment>
<sequence length="643" mass="71911">MGHYKRSSSFFIFSRKYSCVNNKPATLRNLPLANKYPGVHYSFAQQCHLEYDKKYSAWTGRGDPCTRLKCRMPPPYTLLAKTTGSSALDGTTCGVNKWCLSGKCTSRTGAVSSKGATATATVSTRRTLPRVDGGWGRWGQWSRCSRTCSTGVQTRARMCNKPLPRNGGRYCVGIRRQVKMCHTARVCPKRVSEKDAVCVVAGRKNAPGRTWKFYDDSTANLDCTFEAGTCGWSNDKTTGLKQWTLHKGRTPSSYTGPSVDQTLKTAKGQYIYFEASTPTKAKAVLSSPFIKIRQGCLEFSYHMWGDNKMGQLKVVKFTGGVSTVLWRMSGNKGNRWYRHKINVQNYSPYKLSFLAKKKGAGYKSDIALDDITFRSGLCSSSSTTQKEVEENPCKIKCITSDKKSPTRIMFPVHVYDGTTCSTKTTTGVCYRGICKTLGCDNILTDGKKGNCVVSTGRRQGQTPQPVRPKSTITRTITRTTTTRSRSPLNCDFNRNFCHWRNLAAKSSQNIRGNDLNWLRQREGGTGYYLRIRPSRQKGIKVGSIASPEVKIARACLSFSYKLSRKGAYSRLRIKWLVRYGNAQVTRTKRYLSVTESWKEEKIDFQISQSYKIVFEATLSAGLTGIIGIDNIRFDPGRCPSNKG</sequence>
<reference evidence="11" key="1">
    <citation type="submission" date="2020-04" db="EMBL/GenBank/DDBJ databases">
        <authorList>
            <person name="Alioto T."/>
            <person name="Alioto T."/>
            <person name="Gomez Garrido J."/>
        </authorList>
    </citation>
    <scope>NUCLEOTIDE SEQUENCE</scope>
    <source>
        <strain evidence="11">A484AB</strain>
    </source>
</reference>
<keyword evidence="6" id="KW-0862">Zinc</keyword>
<evidence type="ECO:0000256" key="2">
    <source>
        <dbReference type="ARBA" id="ARBA00022692"/>
    </source>
</evidence>
<dbReference type="CDD" id="cd06263">
    <property type="entry name" value="MAM"/>
    <property type="match status" value="2"/>
</dbReference>
<dbReference type="Pfam" id="PF17771">
    <property type="entry name" value="ADAMTS_CR_2"/>
    <property type="match status" value="1"/>
</dbReference>
<dbReference type="InterPro" id="IPR036383">
    <property type="entry name" value="TSP1_rpt_sf"/>
</dbReference>
<keyword evidence="7" id="KW-1133">Transmembrane helix</keyword>
<evidence type="ECO:0000256" key="5">
    <source>
        <dbReference type="ARBA" id="ARBA00022801"/>
    </source>
</evidence>
<dbReference type="Proteomes" id="UP001152795">
    <property type="component" value="Unassembled WGS sequence"/>
</dbReference>
<dbReference type="FunFam" id="2.20.100.10:FF:000007">
    <property type="entry name" value="Thrombospondin 1"/>
    <property type="match status" value="1"/>
</dbReference>
<dbReference type="PRINTS" id="PR01705">
    <property type="entry name" value="TSP1REPEAT"/>
</dbReference>
<dbReference type="EMBL" id="CACRXK020000976">
    <property type="protein sequence ID" value="CAB3986184.1"/>
    <property type="molecule type" value="Genomic_DNA"/>
</dbReference>
<dbReference type="InterPro" id="IPR000998">
    <property type="entry name" value="MAM_dom"/>
</dbReference>
<dbReference type="SMART" id="SM00209">
    <property type="entry name" value="TSP1"/>
    <property type="match status" value="1"/>
</dbReference>
<dbReference type="InterPro" id="IPR013320">
    <property type="entry name" value="ConA-like_dom_sf"/>
</dbReference>
<evidence type="ECO:0000256" key="3">
    <source>
        <dbReference type="ARBA" id="ARBA00022723"/>
    </source>
</evidence>
<comment type="caution">
    <text evidence="11">The sequence shown here is derived from an EMBL/GenBank/DDBJ whole genome shotgun (WGS) entry which is preliminary data.</text>
</comment>
<dbReference type="SUPFAM" id="SSF49899">
    <property type="entry name" value="Concanavalin A-like lectins/glucanases"/>
    <property type="match status" value="2"/>
</dbReference>
<dbReference type="InterPro" id="IPR000884">
    <property type="entry name" value="TSP1_rpt"/>
</dbReference>
<evidence type="ECO:0000313" key="12">
    <source>
        <dbReference type="Proteomes" id="UP001152795"/>
    </source>
</evidence>
<evidence type="ECO:0000256" key="8">
    <source>
        <dbReference type="ARBA" id="ARBA00023136"/>
    </source>
</evidence>
<name>A0A7D9HQD4_PARCT</name>
<keyword evidence="2" id="KW-0812">Transmembrane</keyword>
<dbReference type="GO" id="GO:0016787">
    <property type="term" value="F:hydrolase activity"/>
    <property type="evidence" value="ECO:0007669"/>
    <property type="project" value="UniProtKB-KW"/>
</dbReference>
<dbReference type="Gene3D" id="3.40.1620.60">
    <property type="match status" value="1"/>
</dbReference>
<dbReference type="OrthoDB" id="412155at2759"/>
<keyword evidence="4" id="KW-0677">Repeat</keyword>
<evidence type="ECO:0000256" key="10">
    <source>
        <dbReference type="ARBA" id="ARBA00023180"/>
    </source>
</evidence>
<dbReference type="Pfam" id="PF00090">
    <property type="entry name" value="TSP_1"/>
    <property type="match status" value="1"/>
</dbReference>
<evidence type="ECO:0000256" key="9">
    <source>
        <dbReference type="ARBA" id="ARBA00023157"/>
    </source>
</evidence>
<evidence type="ECO:0000256" key="1">
    <source>
        <dbReference type="ARBA" id="ARBA00004167"/>
    </source>
</evidence>
<evidence type="ECO:0000256" key="6">
    <source>
        <dbReference type="ARBA" id="ARBA00022833"/>
    </source>
</evidence>
<dbReference type="GO" id="GO:0016020">
    <property type="term" value="C:membrane"/>
    <property type="evidence" value="ECO:0007669"/>
    <property type="project" value="UniProtKB-SubCell"/>
</dbReference>
<dbReference type="PANTHER" id="PTHR23282:SF101">
    <property type="entry name" value="MAM DOMAIN-CONTAINING PROTEIN"/>
    <property type="match status" value="1"/>
</dbReference>
<dbReference type="InterPro" id="IPR041645">
    <property type="entry name" value="ADAMTS_CR_2"/>
</dbReference>
<dbReference type="PROSITE" id="PS50060">
    <property type="entry name" value="MAM_2"/>
    <property type="match status" value="2"/>
</dbReference>
<dbReference type="GO" id="GO:0046872">
    <property type="term" value="F:metal ion binding"/>
    <property type="evidence" value="ECO:0007669"/>
    <property type="project" value="UniProtKB-KW"/>
</dbReference>
<dbReference type="AlphaFoldDB" id="A0A7D9HQD4"/>
<dbReference type="SMART" id="SM00137">
    <property type="entry name" value="MAM"/>
    <property type="match status" value="2"/>
</dbReference>
<keyword evidence="3" id="KW-0479">Metal-binding</keyword>
<dbReference type="PANTHER" id="PTHR23282">
    <property type="entry name" value="APICAL ENDOSOMAL GLYCOPROTEIN PRECURSOR"/>
    <property type="match status" value="1"/>
</dbReference>
<evidence type="ECO:0000256" key="4">
    <source>
        <dbReference type="ARBA" id="ARBA00022737"/>
    </source>
</evidence>
<dbReference type="Pfam" id="PF00629">
    <property type="entry name" value="MAM"/>
    <property type="match status" value="2"/>
</dbReference>
<organism evidence="11 12">
    <name type="scientific">Paramuricea clavata</name>
    <name type="common">Red gorgonian</name>
    <name type="synonym">Violescent sea-whip</name>
    <dbReference type="NCBI Taxonomy" id="317549"/>
    <lineage>
        <taxon>Eukaryota</taxon>
        <taxon>Metazoa</taxon>
        <taxon>Cnidaria</taxon>
        <taxon>Anthozoa</taxon>
        <taxon>Octocorallia</taxon>
        <taxon>Malacalcyonacea</taxon>
        <taxon>Plexauridae</taxon>
        <taxon>Paramuricea</taxon>
    </lineage>
</organism>
<dbReference type="PROSITE" id="PS50092">
    <property type="entry name" value="TSP1"/>
    <property type="match status" value="1"/>
</dbReference>
<protein>
    <submittedName>
        <fullName evidence="11">Zinc metallo ase nas-14-like isoform X1</fullName>
    </submittedName>
</protein>
<dbReference type="InterPro" id="IPR051560">
    <property type="entry name" value="MAM_domain-containing"/>
</dbReference>
<evidence type="ECO:0000256" key="7">
    <source>
        <dbReference type="ARBA" id="ARBA00022989"/>
    </source>
</evidence>
<keyword evidence="5" id="KW-0378">Hydrolase</keyword>
<keyword evidence="10" id="KW-0325">Glycoprotein</keyword>